<evidence type="ECO:0000256" key="2">
    <source>
        <dbReference type="ARBA" id="ARBA00022512"/>
    </source>
</evidence>
<dbReference type="Gene3D" id="2.60.40.1850">
    <property type="match status" value="3"/>
</dbReference>
<evidence type="ECO:0000256" key="5">
    <source>
        <dbReference type="ARBA" id="ARBA00023088"/>
    </source>
</evidence>
<feature type="domain" description="NEAT" evidence="7">
    <location>
        <begin position="37"/>
        <end position="176"/>
    </location>
</feature>
<dbReference type="InterPro" id="IPR050436">
    <property type="entry name" value="IsdA"/>
</dbReference>
<dbReference type="Gene3D" id="1.20.1270.90">
    <property type="entry name" value="AF1782-like"/>
    <property type="match status" value="4"/>
</dbReference>
<accession>A0A1I2F1V7</accession>
<feature type="chain" id="PRO_5010220484" evidence="6">
    <location>
        <begin position="32"/>
        <end position="1224"/>
    </location>
</feature>
<feature type="domain" description="NEAT" evidence="7">
    <location>
        <begin position="899"/>
        <end position="1016"/>
    </location>
</feature>
<evidence type="ECO:0000259" key="7">
    <source>
        <dbReference type="PROSITE" id="PS50978"/>
    </source>
</evidence>
<keyword evidence="10" id="KW-1185">Reference proteome</keyword>
<organism evidence="9 10">
    <name type="scientific">Paenibacillus algorifonticola</name>
    <dbReference type="NCBI Taxonomy" id="684063"/>
    <lineage>
        <taxon>Bacteria</taxon>
        <taxon>Bacillati</taxon>
        <taxon>Bacillota</taxon>
        <taxon>Bacilli</taxon>
        <taxon>Bacillales</taxon>
        <taxon>Paenibacillaceae</taxon>
        <taxon>Paenibacillus</taxon>
    </lineage>
</organism>
<protein>
    <submittedName>
        <fullName evidence="9">Heme-binding NEAT domain-containing protein</fullName>
    </submittedName>
</protein>
<dbReference type="AlphaFoldDB" id="A0A1I2F1V7"/>
<evidence type="ECO:0000256" key="3">
    <source>
        <dbReference type="ARBA" id="ARBA00022525"/>
    </source>
</evidence>
<keyword evidence="4 6" id="KW-0732">Signal</keyword>
<feature type="domain" description="SLH" evidence="8">
    <location>
        <begin position="1045"/>
        <end position="1108"/>
    </location>
</feature>
<evidence type="ECO:0000259" key="8">
    <source>
        <dbReference type="PROSITE" id="PS51272"/>
    </source>
</evidence>
<feature type="signal peptide" evidence="6">
    <location>
        <begin position="1"/>
        <end position="31"/>
    </location>
</feature>
<evidence type="ECO:0000256" key="1">
    <source>
        <dbReference type="ARBA" id="ARBA00004168"/>
    </source>
</evidence>
<dbReference type="OrthoDB" id="504962at2"/>
<keyword evidence="5" id="KW-0572">Peptidoglycan-anchor</keyword>
<dbReference type="InterPro" id="IPR037250">
    <property type="entry name" value="NEAT_dom_sf"/>
</dbReference>
<comment type="subcellular location">
    <subcellularLocation>
        <location evidence="1">Secreted</location>
        <location evidence="1">Cell wall</location>
        <topology evidence="1">Peptidoglycan-anchor</topology>
    </subcellularLocation>
</comment>
<dbReference type="SUPFAM" id="SSF158911">
    <property type="entry name" value="NEAT domain-like"/>
    <property type="match status" value="3"/>
</dbReference>
<evidence type="ECO:0000256" key="4">
    <source>
        <dbReference type="ARBA" id="ARBA00022729"/>
    </source>
</evidence>
<dbReference type="InterPro" id="IPR001119">
    <property type="entry name" value="SLH_dom"/>
</dbReference>
<proteinExistence type="predicted"/>
<dbReference type="Pfam" id="PF00395">
    <property type="entry name" value="SLH"/>
    <property type="match status" value="3"/>
</dbReference>
<sequence>MKKPFKQAIAMLLSAVLLFSLVYIGPKTAEAAAEVTVPDGTYDVGFKYLYDGKESTSVMNDYAKAGTGKLIVENGKFYFENQWNNYTWFMHFSARNAGSPKAEINNNVPSNMEGYTSVTTRVVDNNPDSVVARMELSSILDKQDVLIHIIATGLPFVYDNWYNVQLKIDTTNVPIVPVGGGNENPSPVVDITQFNELIAVAQSVYESTYEGTGDGYYIPGSKLSLYNAIHVAKQTADSSPSSEQVTAGYSLLDTALRNYEAFKIVVSKTALVQAVEEASAFVATIKEFGAISGSADVRSAGEYPSDLKTAVSTSITTANTTISNVHATQTEVNAAAADLTSKIDDLKANELTQSTVNMSVLTDVTSSAQQSEWVDYFGKTATVLKSGNKLYANITINKSSEIDLSSLLYLRPAVDGSATFTGSTHNRTLGQVSRDVEKDTYVGQLEFNRSNTATTSGIVSFKFTPVATGVSQIVYLSFNKDELNALNVAIGKAKGLHKVISDSPLSGQNTDKLASLQAAIDLASPVAANKAAIKKDIAAAVAALQTALDLFKEGTFGILPFQVMHAAQNSLSTMKDYFVSPAEKVTIDGSTYVIFTVKSSSLVTAFKVKEDGVLVDTEIVSNDAASDTRVVKFKVNDLTALLDAQVHIFIPYVIDPRTGNPYNADHNIRLNFDAGDASVLNVDAAAAQAIHDAAVAGTAVGEYPAAAKEKLQTAINTAKTFASVAVVSKTQVTAAKASLEQAVTAFKAAKVLSDGTYKLVVKTLDGDLSGHLDEAGSLVVSGANHLVTFTPKVGVTVKKLVNNATNEEILPSTVTTGSNAGAALVNTLVMAAAATGTPVKFSVPNLSDTYTLILGVNGLAADLEYAVQFADIAVSTDGGTTPGTTPGTDLPPVVTPGQLADGNYFLQFEIKKYGTDNKSVMQDYVISPGLLKVSGGTKTFYMTLKQDKEITGLKFNNNSVSVESRDTVNNTRVVYFNVPDLSKRIDGWVKIDWAAMNYFHEYDIQIEFYPNTLVATAGSVAPGVGDVEVIEEKDPNAGKDDLNEPVVTDFKDIQGHWAQASIEKALELGIVKGYSDGKFRPNGVVTRAEFAVLISRALKLTDGSTSATFNDSKLIPAWAKPHIDRAAKAGLISGYANGTFLPNREITRSELASIIVRAAKLDIDETNELNFADAASIPDWAKNDIAAAVKAGYVQGKGDNKFEPLANATRAEALTLIMKLLEMK</sequence>
<dbReference type="SMART" id="SM00725">
    <property type="entry name" value="NEAT"/>
    <property type="match status" value="3"/>
</dbReference>
<dbReference type="InterPro" id="IPR006635">
    <property type="entry name" value="NEAT_dom"/>
</dbReference>
<evidence type="ECO:0000313" key="9">
    <source>
        <dbReference type="EMBL" id="SFE98511.1"/>
    </source>
</evidence>
<keyword evidence="2" id="KW-0134">Cell wall</keyword>
<feature type="domain" description="SLH" evidence="8">
    <location>
        <begin position="1109"/>
        <end position="1167"/>
    </location>
</feature>
<dbReference type="PROSITE" id="PS50978">
    <property type="entry name" value="NEAT"/>
    <property type="match status" value="3"/>
</dbReference>
<name>A0A1I2F1V7_9BACL</name>
<dbReference type="PROSITE" id="PS51272">
    <property type="entry name" value="SLH"/>
    <property type="match status" value="3"/>
</dbReference>
<dbReference type="CDD" id="cd06920">
    <property type="entry name" value="NEAT"/>
    <property type="match status" value="3"/>
</dbReference>
<gene>
    <name evidence="9" type="ORF">SAMN04487969_110189</name>
</gene>
<dbReference type="Pfam" id="PF07554">
    <property type="entry name" value="FIVAR"/>
    <property type="match status" value="2"/>
</dbReference>
<reference evidence="10" key="1">
    <citation type="submission" date="2016-10" db="EMBL/GenBank/DDBJ databases">
        <authorList>
            <person name="Varghese N."/>
            <person name="Submissions S."/>
        </authorList>
    </citation>
    <scope>NUCLEOTIDE SEQUENCE [LARGE SCALE GENOMIC DNA]</scope>
    <source>
        <strain evidence="10">CGMCC 1.10223</strain>
    </source>
</reference>
<evidence type="ECO:0000256" key="6">
    <source>
        <dbReference type="SAM" id="SignalP"/>
    </source>
</evidence>
<feature type="domain" description="NEAT" evidence="7">
    <location>
        <begin position="552"/>
        <end position="680"/>
    </location>
</feature>
<keyword evidence="3" id="KW-0964">Secreted</keyword>
<dbReference type="Proteomes" id="UP000183410">
    <property type="component" value="Unassembled WGS sequence"/>
</dbReference>
<dbReference type="EMBL" id="FONN01000010">
    <property type="protein sequence ID" value="SFE98511.1"/>
    <property type="molecule type" value="Genomic_DNA"/>
</dbReference>
<dbReference type="RefSeq" id="WP_052736761.1">
    <property type="nucleotide sequence ID" value="NZ_FONN01000010.1"/>
</dbReference>
<dbReference type="PANTHER" id="PTHR37824:SF1">
    <property type="entry name" value="IRON-REGULATED SURFACE DETERMINANT PROTEIN C"/>
    <property type="match status" value="1"/>
</dbReference>
<evidence type="ECO:0000313" key="10">
    <source>
        <dbReference type="Proteomes" id="UP000183410"/>
    </source>
</evidence>
<dbReference type="PANTHER" id="PTHR37824">
    <property type="entry name" value="IRON-REGULATED SURFACE DETERMINANT PROTEIN C"/>
    <property type="match status" value="1"/>
</dbReference>
<dbReference type="Pfam" id="PF05031">
    <property type="entry name" value="NEAT"/>
    <property type="match status" value="3"/>
</dbReference>
<feature type="domain" description="SLH" evidence="8">
    <location>
        <begin position="1168"/>
        <end position="1224"/>
    </location>
</feature>